<dbReference type="Proteomes" id="UP000256373">
    <property type="component" value="Unassembled WGS sequence"/>
</dbReference>
<proteinExistence type="predicted"/>
<organism evidence="1 2">
    <name type="scientific">Dyadobacter luteus</name>
    <dbReference type="NCBI Taxonomy" id="2259619"/>
    <lineage>
        <taxon>Bacteria</taxon>
        <taxon>Pseudomonadati</taxon>
        <taxon>Bacteroidota</taxon>
        <taxon>Cytophagia</taxon>
        <taxon>Cytophagales</taxon>
        <taxon>Spirosomataceae</taxon>
        <taxon>Dyadobacter</taxon>
    </lineage>
</organism>
<dbReference type="RefSeq" id="WP_115833002.1">
    <property type="nucleotide sequence ID" value="NZ_QNUL01000022.1"/>
</dbReference>
<dbReference type="AlphaFoldDB" id="A0A3D8Y690"/>
<dbReference type="OrthoDB" id="9863525at2"/>
<keyword evidence="2" id="KW-1185">Reference proteome</keyword>
<protein>
    <submittedName>
        <fullName evidence="1">Uncharacterized protein</fullName>
    </submittedName>
</protein>
<comment type="caution">
    <text evidence="1">The sequence shown here is derived from an EMBL/GenBank/DDBJ whole genome shotgun (WGS) entry which is preliminary data.</text>
</comment>
<reference evidence="1 2" key="1">
    <citation type="submission" date="2018-07" db="EMBL/GenBank/DDBJ databases">
        <title>Dyadobacter roseus sp. nov., isolated from rose rhizosphere soil.</title>
        <authorList>
            <person name="Chen L."/>
        </authorList>
    </citation>
    <scope>NUCLEOTIDE SEQUENCE [LARGE SCALE GENOMIC DNA]</scope>
    <source>
        <strain evidence="1 2">RS19</strain>
    </source>
</reference>
<accession>A0A3D8Y690</accession>
<sequence length="104" mass="12090">MNRLLKSAPFFLFFCLSCSDQIGPYRDIEIIVLNVDFATVRFYNPDSTIIATEYFDRTYSESLHIGYIPDGRLRIEVQTEMNKQAASVDTVIDYRGRFGWAVEF</sequence>
<name>A0A3D8Y690_9BACT</name>
<dbReference type="EMBL" id="QNUL01000022">
    <property type="protein sequence ID" value="REA58186.1"/>
    <property type="molecule type" value="Genomic_DNA"/>
</dbReference>
<gene>
    <name evidence="1" type="ORF">DSL64_21500</name>
</gene>
<evidence type="ECO:0000313" key="2">
    <source>
        <dbReference type="Proteomes" id="UP000256373"/>
    </source>
</evidence>
<evidence type="ECO:0000313" key="1">
    <source>
        <dbReference type="EMBL" id="REA58186.1"/>
    </source>
</evidence>